<evidence type="ECO:0000256" key="1">
    <source>
        <dbReference type="ARBA" id="ARBA00022690"/>
    </source>
</evidence>
<dbReference type="AlphaFoldDB" id="J9PCS4"/>
<organism evidence="7">
    <name type="scientific">Eriocheir sinensis</name>
    <name type="common">Chinese mitten crab</name>
    <dbReference type="NCBI Taxonomy" id="95602"/>
    <lineage>
        <taxon>Eukaryota</taxon>
        <taxon>Metazoa</taxon>
        <taxon>Ecdysozoa</taxon>
        <taxon>Arthropoda</taxon>
        <taxon>Crustacea</taxon>
        <taxon>Multicrustacea</taxon>
        <taxon>Malacostraca</taxon>
        <taxon>Eumalacostraca</taxon>
        <taxon>Eucarida</taxon>
        <taxon>Decapoda</taxon>
        <taxon>Pleocyemata</taxon>
        <taxon>Brachyura</taxon>
        <taxon>Eubrachyura</taxon>
        <taxon>Grapsoidea</taxon>
        <taxon>Varunidae</taxon>
        <taxon>Eriocheir</taxon>
    </lineage>
</organism>
<evidence type="ECO:0000313" key="7">
    <source>
        <dbReference type="EMBL" id="ADF87946.1"/>
    </source>
</evidence>
<evidence type="ECO:0000256" key="4">
    <source>
        <dbReference type="SAM" id="MobiDB-lite"/>
    </source>
</evidence>
<proteinExistence type="evidence at transcript level"/>
<dbReference type="InterPro" id="IPR042178">
    <property type="entry name" value="Serpin_sf_1"/>
</dbReference>
<name>J9PCS4_ERISI</name>
<keyword evidence="2" id="KW-0722">Serine protease inhibitor</keyword>
<dbReference type="OrthoDB" id="671595at2759"/>
<dbReference type="PANTHER" id="PTHR11461:SF278">
    <property type="entry name" value="SERINE PROTEASE INHIBITOR 88EA"/>
    <property type="match status" value="1"/>
</dbReference>
<dbReference type="Pfam" id="PF00079">
    <property type="entry name" value="Serpin"/>
    <property type="match status" value="1"/>
</dbReference>
<dbReference type="Gene3D" id="3.30.497.10">
    <property type="entry name" value="Antithrombin, subunit I, domain 2"/>
    <property type="match status" value="1"/>
</dbReference>
<dbReference type="SUPFAM" id="SSF56574">
    <property type="entry name" value="Serpins"/>
    <property type="match status" value="1"/>
</dbReference>
<feature type="domain" description="Serpin" evidence="6">
    <location>
        <begin position="93"/>
        <end position="453"/>
    </location>
</feature>
<comment type="similarity">
    <text evidence="3">Belongs to the serpin family.</text>
</comment>
<evidence type="ECO:0000256" key="5">
    <source>
        <dbReference type="SAM" id="SignalP"/>
    </source>
</evidence>
<dbReference type="SMART" id="SM00093">
    <property type="entry name" value="SERPIN"/>
    <property type="match status" value="1"/>
</dbReference>
<protein>
    <submittedName>
        <fullName evidence="7">Serpin</fullName>
    </submittedName>
</protein>
<sequence length="456" mass="49980">MRGLTVNALVVMVVVTLSSSSSAIVDDITGATGPATQPEPERRSSPLPTGSPNHSPSRPAALDTISQPLPRPNCLPTNVDGRADAEGMTGFGMNVFRELAREGNVFFSPFNLWSALALTYLGAEGQTSRQMGRLLGLHGKKNTLDYLTAVEDELSSRFDGHHNLSLEAASKVYINKGFAINSCLHASLSSRLQTIDFTKLTQAASIINHYVNQTTRGLIKNIVSEDQLAETQMALVSAIYFYGSWETAFNPLLTTEEVFHSDPSVRSTEKIKMMSMQRSFMLGQSSELGARVLRLPYTTGTVSMYLLLPDEEGPRGFDATLRALNPKSLQGALRGLRETLVHVRLPKFKMEGEYIDNLEQALRNLGTTDMFDRALADFSSFSPALYLSTVAHKAYVDVSEEGTEAAAVTVVLLDVRSSARAEAQPFYCNRPFIFLIYDEDTKVVLFVGAYKTPPKA</sequence>
<dbReference type="InterPro" id="IPR023796">
    <property type="entry name" value="Serpin_dom"/>
</dbReference>
<evidence type="ECO:0000256" key="2">
    <source>
        <dbReference type="ARBA" id="ARBA00022900"/>
    </source>
</evidence>
<dbReference type="PANTHER" id="PTHR11461">
    <property type="entry name" value="SERINE PROTEASE INHIBITOR, SERPIN"/>
    <property type="match status" value="1"/>
</dbReference>
<dbReference type="InterPro" id="IPR000215">
    <property type="entry name" value="Serpin_fam"/>
</dbReference>
<dbReference type="SMR" id="J9PCS4"/>
<dbReference type="InterPro" id="IPR042185">
    <property type="entry name" value="Serpin_sf_2"/>
</dbReference>
<dbReference type="InterPro" id="IPR036186">
    <property type="entry name" value="Serpin_sf"/>
</dbReference>
<dbReference type="PROSITE" id="PS00284">
    <property type="entry name" value="SERPIN"/>
    <property type="match status" value="1"/>
</dbReference>
<dbReference type="InterPro" id="IPR023795">
    <property type="entry name" value="Serpin_CS"/>
</dbReference>
<dbReference type="EMBL" id="GU002548">
    <property type="protein sequence ID" value="ADF87946.1"/>
    <property type="molecule type" value="mRNA"/>
</dbReference>
<keyword evidence="5" id="KW-0732">Signal</keyword>
<feature type="chain" id="PRO_5003825787" evidence="5">
    <location>
        <begin position="24"/>
        <end position="456"/>
    </location>
</feature>
<dbReference type="Gene3D" id="2.30.39.10">
    <property type="entry name" value="Alpha-1-antitrypsin, domain 1"/>
    <property type="match status" value="1"/>
</dbReference>
<feature type="compositionally biased region" description="Polar residues" evidence="4">
    <location>
        <begin position="46"/>
        <end position="56"/>
    </location>
</feature>
<evidence type="ECO:0000256" key="3">
    <source>
        <dbReference type="RuleBase" id="RU000411"/>
    </source>
</evidence>
<dbReference type="GO" id="GO:0004867">
    <property type="term" value="F:serine-type endopeptidase inhibitor activity"/>
    <property type="evidence" value="ECO:0007669"/>
    <property type="project" value="UniProtKB-KW"/>
</dbReference>
<accession>J9PCS4</accession>
<feature type="region of interest" description="Disordered" evidence="4">
    <location>
        <begin position="26"/>
        <end position="80"/>
    </location>
</feature>
<dbReference type="GO" id="GO:0005615">
    <property type="term" value="C:extracellular space"/>
    <property type="evidence" value="ECO:0007669"/>
    <property type="project" value="InterPro"/>
</dbReference>
<reference evidence="7" key="1">
    <citation type="journal article" date="2013" name="Fish Shellfish Immunol.">
        <title>Identification and characterization of a serine protease inhibitor Esserpin from the Chinese mitten crab Eriocheir sinensis.</title>
        <authorList>
            <person name="Wang L."/>
            <person name="Ma Z."/>
            <person name="Yang J."/>
            <person name="Gai Y."/>
            <person name="Zhou Z."/>
            <person name="Wang L."/>
            <person name="Yue F."/>
            <person name="Song L."/>
        </authorList>
    </citation>
    <scope>NUCLEOTIDE SEQUENCE</scope>
</reference>
<keyword evidence="1" id="KW-0646">Protease inhibitor</keyword>
<evidence type="ECO:0000259" key="6">
    <source>
        <dbReference type="SMART" id="SM00093"/>
    </source>
</evidence>
<feature type="signal peptide" evidence="5">
    <location>
        <begin position="1"/>
        <end position="23"/>
    </location>
</feature>
<dbReference type="CDD" id="cd19594">
    <property type="entry name" value="serpin_crustaceans_chelicerates_insects"/>
    <property type="match status" value="1"/>
</dbReference>